<feature type="domain" description="LicD/FKTN/FKRP nucleotidyltransferase" evidence="6">
    <location>
        <begin position="83"/>
        <end position="187"/>
    </location>
</feature>
<dbReference type="Pfam" id="PF04991">
    <property type="entry name" value="LicD"/>
    <property type="match status" value="2"/>
</dbReference>
<evidence type="ECO:0000256" key="2">
    <source>
        <dbReference type="ARBA" id="ARBA00022692"/>
    </source>
</evidence>
<evidence type="ECO:0000256" key="1">
    <source>
        <dbReference type="ARBA" id="ARBA00004167"/>
    </source>
</evidence>
<evidence type="ECO:0000313" key="7">
    <source>
        <dbReference type="EMBL" id="KAK4454925.1"/>
    </source>
</evidence>
<dbReference type="PANTHER" id="PTHR15407:SF28">
    <property type="entry name" value="RIBITOL-5-PHOSPHATE TRANSFERASE FKTN"/>
    <property type="match status" value="1"/>
</dbReference>
<comment type="subcellular location">
    <subcellularLocation>
        <location evidence="1">Membrane</location>
        <topology evidence="1">Single-pass membrane protein</topology>
    </subcellularLocation>
</comment>
<evidence type="ECO:0000259" key="6">
    <source>
        <dbReference type="Pfam" id="PF04991"/>
    </source>
</evidence>
<name>A0AAV9H4N3_9PEZI</name>
<keyword evidence="5" id="KW-0732">Signal</keyword>
<feature type="chain" id="PRO_5043451694" evidence="5">
    <location>
        <begin position="21"/>
        <end position="266"/>
    </location>
</feature>
<accession>A0AAV9H4N3</accession>
<evidence type="ECO:0000256" key="4">
    <source>
        <dbReference type="ARBA" id="ARBA00023136"/>
    </source>
</evidence>
<organism evidence="7 8">
    <name type="scientific">Podospora aff. communis PSN243</name>
    <dbReference type="NCBI Taxonomy" id="3040156"/>
    <lineage>
        <taxon>Eukaryota</taxon>
        <taxon>Fungi</taxon>
        <taxon>Dikarya</taxon>
        <taxon>Ascomycota</taxon>
        <taxon>Pezizomycotina</taxon>
        <taxon>Sordariomycetes</taxon>
        <taxon>Sordariomycetidae</taxon>
        <taxon>Sordariales</taxon>
        <taxon>Podosporaceae</taxon>
        <taxon>Podospora</taxon>
    </lineage>
</organism>
<gene>
    <name evidence="7" type="ORF">QBC34DRAFT_341356</name>
</gene>
<reference evidence="7" key="2">
    <citation type="submission" date="2023-05" db="EMBL/GenBank/DDBJ databases">
        <authorList>
            <consortium name="Lawrence Berkeley National Laboratory"/>
            <person name="Steindorff A."/>
            <person name="Hensen N."/>
            <person name="Bonometti L."/>
            <person name="Westerberg I."/>
            <person name="Brannstrom I.O."/>
            <person name="Guillou S."/>
            <person name="Cros-Aarteil S."/>
            <person name="Calhoun S."/>
            <person name="Haridas S."/>
            <person name="Kuo A."/>
            <person name="Mondo S."/>
            <person name="Pangilinan J."/>
            <person name="Riley R."/>
            <person name="Labutti K."/>
            <person name="Andreopoulos B."/>
            <person name="Lipzen A."/>
            <person name="Chen C."/>
            <person name="Yanf M."/>
            <person name="Daum C."/>
            <person name="Ng V."/>
            <person name="Clum A."/>
            <person name="Ohm R."/>
            <person name="Martin F."/>
            <person name="Silar P."/>
            <person name="Natvig D."/>
            <person name="Lalanne C."/>
            <person name="Gautier V."/>
            <person name="Ament-Velasquez S.L."/>
            <person name="Kruys A."/>
            <person name="Hutchinson M.I."/>
            <person name="Powell A.J."/>
            <person name="Barry K."/>
            <person name="Miller A.N."/>
            <person name="Grigoriev I.V."/>
            <person name="Debuchy R."/>
            <person name="Gladieux P."/>
            <person name="Thoren M.H."/>
            <person name="Johannesson H."/>
        </authorList>
    </citation>
    <scope>NUCLEOTIDE SEQUENCE</scope>
    <source>
        <strain evidence="7">PSN243</strain>
    </source>
</reference>
<dbReference type="GO" id="GO:0016020">
    <property type="term" value="C:membrane"/>
    <property type="evidence" value="ECO:0007669"/>
    <property type="project" value="UniProtKB-SubCell"/>
</dbReference>
<keyword evidence="8" id="KW-1185">Reference proteome</keyword>
<evidence type="ECO:0000256" key="5">
    <source>
        <dbReference type="SAM" id="SignalP"/>
    </source>
</evidence>
<evidence type="ECO:0000256" key="3">
    <source>
        <dbReference type="ARBA" id="ARBA00022989"/>
    </source>
</evidence>
<dbReference type="InterPro" id="IPR007074">
    <property type="entry name" value="LicD/FKTN/FKRP_NTP_transf"/>
</dbReference>
<sequence>MKLHPLFILLATFLPTATTAARILTPKSHIPSYPEYKYFQEPGISEIYGHYDSRFFRALIPYDEHLITLRHLVRSYLTTLRSLGVDTWLAHGTLLGWWWNGRIMPWDYDLDVQMSSASLAYLGGRYNRTEHVYRFSDESGRAMNKTYLLDVNPFHGMIGRGAGLNVIDARWIDMENGMFIDITGLMERDARRRPGVWSCKNFHRYRTREVWPLRETEFEGVRAKVPFEFETVLRDEYGRRAMVVTEWEGHRWDEGLKEWVKKGPGR</sequence>
<dbReference type="AlphaFoldDB" id="A0AAV9H4N3"/>
<proteinExistence type="predicted"/>
<dbReference type="GO" id="GO:0009100">
    <property type="term" value="P:glycoprotein metabolic process"/>
    <property type="evidence" value="ECO:0007669"/>
    <property type="project" value="UniProtKB-ARBA"/>
</dbReference>
<reference evidence="7" key="1">
    <citation type="journal article" date="2023" name="Mol. Phylogenet. Evol.">
        <title>Genome-scale phylogeny and comparative genomics of the fungal order Sordariales.</title>
        <authorList>
            <person name="Hensen N."/>
            <person name="Bonometti L."/>
            <person name="Westerberg I."/>
            <person name="Brannstrom I.O."/>
            <person name="Guillou S."/>
            <person name="Cros-Aarteil S."/>
            <person name="Calhoun S."/>
            <person name="Haridas S."/>
            <person name="Kuo A."/>
            <person name="Mondo S."/>
            <person name="Pangilinan J."/>
            <person name="Riley R."/>
            <person name="LaButti K."/>
            <person name="Andreopoulos B."/>
            <person name="Lipzen A."/>
            <person name="Chen C."/>
            <person name="Yan M."/>
            <person name="Daum C."/>
            <person name="Ng V."/>
            <person name="Clum A."/>
            <person name="Steindorff A."/>
            <person name="Ohm R.A."/>
            <person name="Martin F."/>
            <person name="Silar P."/>
            <person name="Natvig D.O."/>
            <person name="Lalanne C."/>
            <person name="Gautier V."/>
            <person name="Ament-Velasquez S.L."/>
            <person name="Kruys A."/>
            <person name="Hutchinson M.I."/>
            <person name="Powell A.J."/>
            <person name="Barry K."/>
            <person name="Miller A.N."/>
            <person name="Grigoriev I.V."/>
            <person name="Debuchy R."/>
            <person name="Gladieux P."/>
            <person name="Hiltunen Thoren M."/>
            <person name="Johannesson H."/>
        </authorList>
    </citation>
    <scope>NUCLEOTIDE SEQUENCE</scope>
    <source>
        <strain evidence="7">PSN243</strain>
    </source>
</reference>
<evidence type="ECO:0000313" key="8">
    <source>
        <dbReference type="Proteomes" id="UP001321760"/>
    </source>
</evidence>
<feature type="domain" description="LicD/FKTN/FKRP nucleotidyltransferase" evidence="6">
    <location>
        <begin position="200"/>
        <end position="238"/>
    </location>
</feature>
<keyword evidence="4" id="KW-0472">Membrane</keyword>
<feature type="signal peptide" evidence="5">
    <location>
        <begin position="1"/>
        <end position="20"/>
    </location>
</feature>
<protein>
    <submittedName>
        <fullName evidence="7">LicD family-domain-containing protein</fullName>
    </submittedName>
</protein>
<dbReference type="Proteomes" id="UP001321760">
    <property type="component" value="Unassembled WGS sequence"/>
</dbReference>
<keyword evidence="2" id="KW-0812">Transmembrane</keyword>
<keyword evidence="3" id="KW-1133">Transmembrane helix</keyword>
<dbReference type="InterPro" id="IPR009644">
    <property type="entry name" value="FKTN/MNN4/W02B3.4-1"/>
</dbReference>
<dbReference type="EMBL" id="MU865915">
    <property type="protein sequence ID" value="KAK4454925.1"/>
    <property type="molecule type" value="Genomic_DNA"/>
</dbReference>
<comment type="caution">
    <text evidence="7">The sequence shown here is derived from an EMBL/GenBank/DDBJ whole genome shotgun (WGS) entry which is preliminary data.</text>
</comment>
<dbReference type="PANTHER" id="PTHR15407">
    <property type="entry name" value="FUKUTIN-RELATED"/>
    <property type="match status" value="1"/>
</dbReference>